<evidence type="ECO:0000256" key="10">
    <source>
        <dbReference type="SAM" id="Phobius"/>
    </source>
</evidence>
<dbReference type="InterPro" id="IPR036097">
    <property type="entry name" value="HisK_dim/P_sf"/>
</dbReference>
<feature type="domain" description="Histidine kinase" evidence="11">
    <location>
        <begin position="224"/>
        <end position="432"/>
    </location>
</feature>
<dbReference type="Pfam" id="PF25323">
    <property type="entry name" value="6TM_PilS"/>
    <property type="match status" value="1"/>
</dbReference>
<dbReference type="Pfam" id="PF02518">
    <property type="entry name" value="HATPase_c"/>
    <property type="match status" value="1"/>
</dbReference>
<evidence type="ECO:0000256" key="7">
    <source>
        <dbReference type="ARBA" id="ARBA00022741"/>
    </source>
</evidence>
<dbReference type="Proteomes" id="UP001606099">
    <property type="component" value="Unassembled WGS sequence"/>
</dbReference>
<keyword evidence="10" id="KW-1133">Transmembrane helix</keyword>
<accession>A0ABW7FRJ8</accession>
<dbReference type="InterPro" id="IPR004358">
    <property type="entry name" value="Sig_transdc_His_kin-like_C"/>
</dbReference>
<dbReference type="GO" id="GO:0005524">
    <property type="term" value="F:ATP binding"/>
    <property type="evidence" value="ECO:0007669"/>
    <property type="project" value="UniProtKB-KW"/>
</dbReference>
<dbReference type="CDD" id="cd00082">
    <property type="entry name" value="HisKA"/>
    <property type="match status" value="1"/>
</dbReference>
<comment type="subcellular location">
    <subcellularLocation>
        <location evidence="2">Cell membrane</location>
        <topology evidence="2">Multi-pass membrane protein</topology>
    </subcellularLocation>
</comment>
<evidence type="ECO:0000313" key="12">
    <source>
        <dbReference type="EMBL" id="MFG6446957.1"/>
    </source>
</evidence>
<keyword evidence="10" id="KW-0472">Membrane</keyword>
<dbReference type="SUPFAM" id="SSF55874">
    <property type="entry name" value="ATPase domain of HSP90 chaperone/DNA topoisomerase II/histidine kinase"/>
    <property type="match status" value="1"/>
</dbReference>
<gene>
    <name evidence="12" type="ORF">ACG0Z6_01730</name>
</gene>
<evidence type="ECO:0000256" key="8">
    <source>
        <dbReference type="ARBA" id="ARBA00022777"/>
    </source>
</evidence>
<evidence type="ECO:0000256" key="5">
    <source>
        <dbReference type="ARBA" id="ARBA00022553"/>
    </source>
</evidence>
<organism evidence="12 13">
    <name type="scientific">Roseateles rivi</name>
    <dbReference type="NCBI Taxonomy" id="3299028"/>
    <lineage>
        <taxon>Bacteria</taxon>
        <taxon>Pseudomonadati</taxon>
        <taxon>Pseudomonadota</taxon>
        <taxon>Betaproteobacteria</taxon>
        <taxon>Burkholderiales</taxon>
        <taxon>Sphaerotilaceae</taxon>
        <taxon>Roseateles</taxon>
    </lineage>
</organism>
<keyword evidence="9 12" id="KW-0067">ATP-binding</keyword>
<dbReference type="RefSeq" id="WP_394458265.1">
    <property type="nucleotide sequence ID" value="NZ_JBIGHZ010000001.1"/>
</dbReference>
<reference evidence="12 13" key="1">
    <citation type="submission" date="2024-08" db="EMBL/GenBank/DDBJ databases">
        <authorList>
            <person name="Lu H."/>
        </authorList>
    </citation>
    <scope>NUCLEOTIDE SEQUENCE [LARGE SCALE GENOMIC DNA]</scope>
    <source>
        <strain evidence="12 13">BYS180W</strain>
    </source>
</reference>
<dbReference type="SUPFAM" id="SSF47384">
    <property type="entry name" value="Homodimeric domain of signal transducing histidine kinase"/>
    <property type="match status" value="1"/>
</dbReference>
<feature type="transmembrane region" description="Helical" evidence="10">
    <location>
        <begin position="167"/>
        <end position="188"/>
    </location>
</feature>
<feature type="transmembrane region" description="Helical" evidence="10">
    <location>
        <begin position="32"/>
        <end position="55"/>
    </location>
</feature>
<evidence type="ECO:0000256" key="6">
    <source>
        <dbReference type="ARBA" id="ARBA00022679"/>
    </source>
</evidence>
<dbReference type="PROSITE" id="PS50109">
    <property type="entry name" value="HIS_KIN"/>
    <property type="match status" value="1"/>
</dbReference>
<dbReference type="InterPro" id="IPR036890">
    <property type="entry name" value="HATPase_C_sf"/>
</dbReference>
<dbReference type="Gene3D" id="1.10.287.130">
    <property type="match status" value="1"/>
</dbReference>
<dbReference type="SMART" id="SM00387">
    <property type="entry name" value="HATPase_c"/>
    <property type="match status" value="1"/>
</dbReference>
<evidence type="ECO:0000256" key="4">
    <source>
        <dbReference type="ARBA" id="ARBA00022475"/>
    </source>
</evidence>
<dbReference type="PANTHER" id="PTHR44936:SF10">
    <property type="entry name" value="SENSOR PROTEIN RSTB"/>
    <property type="match status" value="1"/>
</dbReference>
<dbReference type="InterPro" id="IPR003594">
    <property type="entry name" value="HATPase_dom"/>
</dbReference>
<dbReference type="InterPro" id="IPR050980">
    <property type="entry name" value="2C_sensor_his_kinase"/>
</dbReference>
<evidence type="ECO:0000313" key="13">
    <source>
        <dbReference type="Proteomes" id="UP001606099"/>
    </source>
</evidence>
<name>A0ABW7FRJ8_9BURK</name>
<evidence type="ECO:0000256" key="9">
    <source>
        <dbReference type="ARBA" id="ARBA00022840"/>
    </source>
</evidence>
<dbReference type="InterPro" id="IPR005467">
    <property type="entry name" value="His_kinase_dom"/>
</dbReference>
<comment type="catalytic activity">
    <reaction evidence="1">
        <text>ATP + protein L-histidine = ADP + protein N-phospho-L-histidine.</text>
        <dbReference type="EC" id="2.7.13.3"/>
    </reaction>
</comment>
<keyword evidence="5" id="KW-0597">Phosphoprotein</keyword>
<feature type="transmembrane region" description="Helical" evidence="10">
    <location>
        <begin position="137"/>
        <end position="155"/>
    </location>
</feature>
<comment type="caution">
    <text evidence="12">The sequence shown here is derived from an EMBL/GenBank/DDBJ whole genome shotgun (WGS) entry which is preliminary data.</text>
</comment>
<evidence type="ECO:0000256" key="3">
    <source>
        <dbReference type="ARBA" id="ARBA00012438"/>
    </source>
</evidence>
<keyword evidence="13" id="KW-1185">Reference proteome</keyword>
<dbReference type="EC" id="2.7.13.3" evidence="3"/>
<dbReference type="Gene3D" id="3.30.565.10">
    <property type="entry name" value="Histidine kinase-like ATPase, C-terminal domain"/>
    <property type="match status" value="1"/>
</dbReference>
<keyword evidence="7" id="KW-0547">Nucleotide-binding</keyword>
<feature type="transmembrane region" description="Helical" evidence="10">
    <location>
        <begin position="61"/>
        <end position="80"/>
    </location>
</feature>
<keyword evidence="10" id="KW-0812">Transmembrane</keyword>
<keyword evidence="8" id="KW-0418">Kinase</keyword>
<sequence>MSSASSSQMPATAQGRAELLAGRQNLLQLVQLRWLAVMGQLATVLGVPPTMGIALPLRDMLSLLAVLALFNVASWLRAVYAERVPSAELFAGLLVDVSVLAGLLHLAGGITNPFIFLFLLQLTVGAVLLPPRYGWALVGYCGVCFALLALWFRPLVLPGLGVVRLPVHYVVGLLLCFVLSAGLVVLFIQRISTNLRQRDAHLADLRQRAAEEEHIVRMGLLASGAAHELGTPLATLSVILGDWSRMGPFAADPELREEIEEMQRQIERCKGIVSGILRSAGEVRGESPTHSTLGEFLDELVDDWRQRRAHGQLQLQLKDVPDIPIVSDAAITQMMGNILDNALEAAPGQPIVLQAACEGDWLNLVVHDQGPGFAKDMLNRVGKPYQSTKDKHGRGLGLFLALNVARSLGGQLGIRNRQQGGADVMVRLPLAALQLRDNVHHGYPR</sequence>
<evidence type="ECO:0000256" key="2">
    <source>
        <dbReference type="ARBA" id="ARBA00004651"/>
    </source>
</evidence>
<keyword evidence="6" id="KW-0808">Transferase</keyword>
<keyword evidence="4" id="KW-1003">Cell membrane</keyword>
<evidence type="ECO:0000259" key="11">
    <source>
        <dbReference type="PROSITE" id="PS50109"/>
    </source>
</evidence>
<evidence type="ECO:0000256" key="1">
    <source>
        <dbReference type="ARBA" id="ARBA00000085"/>
    </source>
</evidence>
<dbReference type="InterPro" id="IPR003661">
    <property type="entry name" value="HisK_dim/P_dom"/>
</dbReference>
<proteinExistence type="predicted"/>
<dbReference type="EMBL" id="JBIGHZ010000001">
    <property type="protein sequence ID" value="MFG6446957.1"/>
    <property type="molecule type" value="Genomic_DNA"/>
</dbReference>
<protein>
    <recommendedName>
        <fullName evidence="3">histidine kinase</fullName>
        <ecNumber evidence="3">2.7.13.3</ecNumber>
    </recommendedName>
</protein>
<dbReference type="PANTHER" id="PTHR44936">
    <property type="entry name" value="SENSOR PROTEIN CREC"/>
    <property type="match status" value="1"/>
</dbReference>
<dbReference type="PRINTS" id="PR00344">
    <property type="entry name" value="BCTRLSENSOR"/>
</dbReference>